<dbReference type="VEuPathDB" id="FungiDB:TREMEDRAFT_44762"/>
<evidence type="ECO:0000313" key="14">
    <source>
        <dbReference type="Proteomes" id="UP000289152"/>
    </source>
</evidence>
<proteinExistence type="inferred from homology"/>
<evidence type="ECO:0000313" key="13">
    <source>
        <dbReference type="EMBL" id="RXK42294.1"/>
    </source>
</evidence>
<dbReference type="GO" id="GO:0006420">
    <property type="term" value="P:arginyl-tRNA aminoacylation"/>
    <property type="evidence" value="ECO:0007669"/>
    <property type="project" value="InterPro"/>
</dbReference>
<keyword evidence="3 10" id="KW-0436">Ligase</keyword>
<dbReference type="InterPro" id="IPR001278">
    <property type="entry name" value="Arg-tRNA-ligase"/>
</dbReference>
<dbReference type="SUPFAM" id="SSF47323">
    <property type="entry name" value="Anticodon-binding domain of a subclass of class I aminoacyl-tRNA synthetases"/>
    <property type="match status" value="1"/>
</dbReference>
<dbReference type="InterPro" id="IPR036695">
    <property type="entry name" value="Arg-tRNA-synth_N_sf"/>
</dbReference>
<feature type="domain" description="DALR anticodon binding" evidence="12">
    <location>
        <begin position="508"/>
        <end position="627"/>
    </location>
</feature>
<dbReference type="OrthoDB" id="68056at2759"/>
<comment type="catalytic activity">
    <reaction evidence="9">
        <text>tRNA(Arg) + L-arginine + ATP = L-arginyl-tRNA(Arg) + AMP + diphosphate</text>
        <dbReference type="Rhea" id="RHEA:20301"/>
        <dbReference type="Rhea" id="RHEA-COMP:9658"/>
        <dbReference type="Rhea" id="RHEA-COMP:9673"/>
        <dbReference type="ChEBI" id="CHEBI:30616"/>
        <dbReference type="ChEBI" id="CHEBI:32682"/>
        <dbReference type="ChEBI" id="CHEBI:33019"/>
        <dbReference type="ChEBI" id="CHEBI:78442"/>
        <dbReference type="ChEBI" id="CHEBI:78513"/>
        <dbReference type="ChEBI" id="CHEBI:456215"/>
        <dbReference type="EC" id="6.1.1.19"/>
    </reaction>
</comment>
<dbReference type="Gene3D" id="3.30.1360.70">
    <property type="entry name" value="Arginyl tRNA synthetase N-terminal domain"/>
    <property type="match status" value="1"/>
</dbReference>
<name>A0A4Q1BVW5_TREME</name>
<evidence type="ECO:0000256" key="4">
    <source>
        <dbReference type="ARBA" id="ARBA00022741"/>
    </source>
</evidence>
<dbReference type="InterPro" id="IPR001412">
    <property type="entry name" value="aa-tRNA-synth_I_CS"/>
</dbReference>
<keyword evidence="5 10" id="KW-0067">ATP-binding</keyword>
<evidence type="ECO:0000256" key="6">
    <source>
        <dbReference type="ARBA" id="ARBA00022917"/>
    </source>
</evidence>
<evidence type="ECO:0000256" key="1">
    <source>
        <dbReference type="ARBA" id="ARBA00005594"/>
    </source>
</evidence>
<dbReference type="InParanoid" id="A0A4Q1BVW5"/>
<comment type="caution">
    <text evidence="13">The sequence shown here is derived from an EMBL/GenBank/DDBJ whole genome shotgun (WGS) entry which is preliminary data.</text>
</comment>
<keyword evidence="6 10" id="KW-0648">Protein biosynthesis</keyword>
<dbReference type="Gene3D" id="1.10.730.10">
    <property type="entry name" value="Isoleucyl-tRNA Synthetase, Domain 1"/>
    <property type="match status" value="1"/>
</dbReference>
<evidence type="ECO:0000259" key="12">
    <source>
        <dbReference type="SMART" id="SM00836"/>
    </source>
</evidence>
<reference evidence="13 14" key="1">
    <citation type="submission" date="2016-06" db="EMBL/GenBank/DDBJ databases">
        <title>Evolution of pathogenesis and genome organization in the Tremellales.</title>
        <authorList>
            <person name="Cuomo C."/>
            <person name="Litvintseva A."/>
            <person name="Heitman J."/>
            <person name="Chen Y."/>
            <person name="Sun S."/>
            <person name="Springer D."/>
            <person name="Dromer F."/>
            <person name="Young S."/>
            <person name="Zeng Q."/>
            <person name="Chapman S."/>
            <person name="Gujja S."/>
            <person name="Saif S."/>
            <person name="Birren B."/>
        </authorList>
    </citation>
    <scope>NUCLEOTIDE SEQUENCE [LARGE SCALE GENOMIC DNA]</scope>
    <source>
        <strain evidence="13 14">ATCC 28783</strain>
    </source>
</reference>
<dbReference type="InterPro" id="IPR035684">
    <property type="entry name" value="ArgRS_core"/>
</dbReference>
<dbReference type="SMART" id="SM00836">
    <property type="entry name" value="DALR_1"/>
    <property type="match status" value="1"/>
</dbReference>
<dbReference type="Pfam" id="PF00750">
    <property type="entry name" value="tRNA-synt_1d"/>
    <property type="match status" value="1"/>
</dbReference>
<dbReference type="GO" id="GO:0032543">
    <property type="term" value="P:mitochondrial translation"/>
    <property type="evidence" value="ECO:0007669"/>
    <property type="project" value="TreeGrafter"/>
</dbReference>
<evidence type="ECO:0000256" key="5">
    <source>
        <dbReference type="ARBA" id="ARBA00022840"/>
    </source>
</evidence>
<dbReference type="CDD" id="cd00671">
    <property type="entry name" value="ArgRS_core"/>
    <property type="match status" value="1"/>
</dbReference>
<dbReference type="Proteomes" id="UP000289152">
    <property type="component" value="Unassembled WGS sequence"/>
</dbReference>
<dbReference type="PANTHER" id="PTHR11956">
    <property type="entry name" value="ARGINYL-TRNA SYNTHETASE"/>
    <property type="match status" value="1"/>
</dbReference>
<evidence type="ECO:0000256" key="9">
    <source>
        <dbReference type="ARBA" id="ARBA00049339"/>
    </source>
</evidence>
<keyword evidence="4 10" id="KW-0547">Nucleotide-binding</keyword>
<dbReference type="STRING" id="5217.A0A4Q1BVW5"/>
<evidence type="ECO:0000256" key="10">
    <source>
        <dbReference type="RuleBase" id="RU363038"/>
    </source>
</evidence>
<dbReference type="InterPro" id="IPR009080">
    <property type="entry name" value="tRNAsynth_Ia_anticodon-bd"/>
</dbReference>
<evidence type="ECO:0000256" key="2">
    <source>
        <dbReference type="ARBA" id="ARBA00012837"/>
    </source>
</evidence>
<evidence type="ECO:0000256" key="11">
    <source>
        <dbReference type="SAM" id="MobiDB-lite"/>
    </source>
</evidence>
<comment type="similarity">
    <text evidence="1 10">Belongs to the class-I aminoacyl-tRNA synthetase family.</text>
</comment>
<sequence length="627" mass="71315">MTSVAPPTVTSSHIPTSSKYQLPQLPSIPAANPQRQILDAFRLAAASLIAEAWGEDPAKIFEGCDVGKKGADLAVAIPRFKKGKPDEWAAKVLEAFQPSNYLSKVSFEKPFLAFTFNKESFTYHVLRQIQLCSLAARQEPSNPTLPYGAVNENEGKLMVIDFSSPNIAKPFHAGHLRSTIIGAVISNMHEAFGWKVKRINYLGDWGTQYGKLSIGFDRYGSEEELVKDPIKHLFKVYVKINEDDAAEEARYNAGEEIDSETTVHALAKKVFKDMEDGEPKAIAQWSRFRDLSIEALVGVYDKLNIHFDEYWGESQVRKESMQRAIDICLEKKLTCEDRGALLVDLMEWKMDRAIIRKADGTTIYLTRDLGGAYDKYEKYHFDKHIYVVQAAQSLHFRQLYKTLELMEEPYYKEGVFEHVSFGMVNGMSTRKGTVVFLDDILEEAKEVMHEQMRSNEEKYRQIEDPETTSAIIGQTAVKIQDLSGKRVNDYTFNMQRCTSFEGDFGPFIQYSHVRLCSVQRKNPNVPIASSSDDIDISILSDPKIYDMIYHLSIFPTTLRTAYTNNEPSTLVHWCFKISHLVGAAWESVKVSGAEEEEAKARLFLYLRTREVLAYAMRLLSLTPIERM</sequence>
<dbReference type="GO" id="GO:0004814">
    <property type="term" value="F:arginine-tRNA ligase activity"/>
    <property type="evidence" value="ECO:0007669"/>
    <property type="project" value="UniProtKB-EC"/>
</dbReference>
<dbReference type="EC" id="6.1.1.19" evidence="2"/>
<gene>
    <name evidence="13" type="ORF">M231_00284</name>
</gene>
<dbReference type="EMBL" id="SDIL01000002">
    <property type="protein sequence ID" value="RXK42294.1"/>
    <property type="molecule type" value="Genomic_DNA"/>
</dbReference>
<dbReference type="Gene3D" id="3.40.50.620">
    <property type="entry name" value="HUPs"/>
    <property type="match status" value="1"/>
</dbReference>
<protein>
    <recommendedName>
        <fullName evidence="2">arginine--tRNA ligase</fullName>
        <ecNumber evidence="2">6.1.1.19</ecNumber>
    </recommendedName>
    <alternativeName>
        <fullName evidence="8">Arginyl-tRNA synthetase</fullName>
    </alternativeName>
</protein>
<evidence type="ECO:0000256" key="8">
    <source>
        <dbReference type="ARBA" id="ARBA00033033"/>
    </source>
</evidence>
<evidence type="ECO:0000256" key="7">
    <source>
        <dbReference type="ARBA" id="ARBA00023146"/>
    </source>
</evidence>
<dbReference type="PROSITE" id="PS00178">
    <property type="entry name" value="AA_TRNA_LIGASE_I"/>
    <property type="match status" value="1"/>
</dbReference>
<dbReference type="SUPFAM" id="SSF55190">
    <property type="entry name" value="Arginyl-tRNA synthetase (ArgRS), N-terminal 'additional' domain"/>
    <property type="match status" value="1"/>
</dbReference>
<dbReference type="GO" id="GO:0005524">
    <property type="term" value="F:ATP binding"/>
    <property type="evidence" value="ECO:0007669"/>
    <property type="project" value="UniProtKB-KW"/>
</dbReference>
<evidence type="ECO:0000256" key="3">
    <source>
        <dbReference type="ARBA" id="ARBA00022598"/>
    </source>
</evidence>
<dbReference type="Pfam" id="PF05746">
    <property type="entry name" value="DALR_1"/>
    <property type="match status" value="1"/>
</dbReference>
<keyword evidence="14" id="KW-1185">Reference proteome</keyword>
<dbReference type="AlphaFoldDB" id="A0A4Q1BVW5"/>
<dbReference type="InterPro" id="IPR014729">
    <property type="entry name" value="Rossmann-like_a/b/a_fold"/>
</dbReference>
<dbReference type="InterPro" id="IPR008909">
    <property type="entry name" value="DALR_anticod-bd"/>
</dbReference>
<dbReference type="PRINTS" id="PR01038">
    <property type="entry name" value="TRNASYNTHARG"/>
</dbReference>
<dbReference type="FunFam" id="1.10.730.10:FF:000006">
    <property type="entry name" value="Arginyl-tRNA synthetase 2, mitochondrial"/>
    <property type="match status" value="1"/>
</dbReference>
<keyword evidence="7 10" id="KW-0030">Aminoacyl-tRNA synthetase</keyword>
<organism evidence="13 14">
    <name type="scientific">Tremella mesenterica</name>
    <name type="common">Jelly fungus</name>
    <dbReference type="NCBI Taxonomy" id="5217"/>
    <lineage>
        <taxon>Eukaryota</taxon>
        <taxon>Fungi</taxon>
        <taxon>Dikarya</taxon>
        <taxon>Basidiomycota</taxon>
        <taxon>Agaricomycotina</taxon>
        <taxon>Tremellomycetes</taxon>
        <taxon>Tremellales</taxon>
        <taxon>Tremellaceae</taxon>
        <taxon>Tremella</taxon>
    </lineage>
</organism>
<feature type="region of interest" description="Disordered" evidence="11">
    <location>
        <begin position="1"/>
        <end position="20"/>
    </location>
</feature>
<dbReference type="GO" id="GO:0005739">
    <property type="term" value="C:mitochondrion"/>
    <property type="evidence" value="ECO:0007669"/>
    <property type="project" value="TreeGrafter"/>
</dbReference>
<accession>A0A4Q1BVW5</accession>
<dbReference type="NCBIfam" id="TIGR00456">
    <property type="entry name" value="argS"/>
    <property type="match status" value="1"/>
</dbReference>
<dbReference type="FunFam" id="3.40.50.620:FF:000058">
    <property type="entry name" value="Mitochondrial arginyl-tRNA synthetase"/>
    <property type="match status" value="1"/>
</dbReference>
<dbReference type="FunCoup" id="A0A4Q1BVW5">
    <property type="interactions" value="561"/>
</dbReference>
<dbReference type="SUPFAM" id="SSF52374">
    <property type="entry name" value="Nucleotidylyl transferase"/>
    <property type="match status" value="1"/>
</dbReference>
<dbReference type="PANTHER" id="PTHR11956:SF11">
    <property type="entry name" value="ARGININE--TRNA LIGASE, MITOCHONDRIAL-RELATED"/>
    <property type="match status" value="1"/>
</dbReference>